<dbReference type="Proteomes" id="UP001203338">
    <property type="component" value="Unassembled WGS sequence"/>
</dbReference>
<dbReference type="PROSITE" id="PS51186">
    <property type="entry name" value="GNAT"/>
    <property type="match status" value="1"/>
</dbReference>
<dbReference type="RefSeq" id="WP_249701580.1">
    <property type="nucleotide sequence ID" value="NZ_JAMFLX010000037.1"/>
</dbReference>
<sequence>MEVIKAPVEIKNKVNQFYRAAGYSGSWGENEQAYCLSDSDNIVGAVKVESLEGVLILRGMYIASDKQSNGYGSLLLSQIEPVLNKAKSYCLPFDHLEDFYGKAGFVRISETELPAFLQKRLGKYVDQGHSVMAMMREAS</sequence>
<evidence type="ECO:0000259" key="1">
    <source>
        <dbReference type="PROSITE" id="PS51186"/>
    </source>
</evidence>
<keyword evidence="3" id="KW-1185">Reference proteome</keyword>
<dbReference type="EMBL" id="JAMFLX010000037">
    <property type="protein sequence ID" value="MCL6271912.1"/>
    <property type="molecule type" value="Genomic_DNA"/>
</dbReference>
<organism evidence="2 3">
    <name type="scientific">Parendozoicomonas callyspongiae</name>
    <dbReference type="NCBI Taxonomy" id="2942213"/>
    <lineage>
        <taxon>Bacteria</taxon>
        <taxon>Pseudomonadati</taxon>
        <taxon>Pseudomonadota</taxon>
        <taxon>Gammaproteobacteria</taxon>
        <taxon>Oceanospirillales</taxon>
        <taxon>Endozoicomonadaceae</taxon>
        <taxon>Parendozoicomonas</taxon>
    </lineage>
</organism>
<gene>
    <name evidence="2" type="ORF">M3P05_18495</name>
</gene>
<keyword evidence="2" id="KW-0808">Transferase</keyword>
<dbReference type="GO" id="GO:0016746">
    <property type="term" value="F:acyltransferase activity"/>
    <property type="evidence" value="ECO:0007669"/>
    <property type="project" value="UniProtKB-KW"/>
</dbReference>
<dbReference type="InterPro" id="IPR016181">
    <property type="entry name" value="Acyl_CoA_acyltransferase"/>
</dbReference>
<proteinExistence type="predicted"/>
<feature type="domain" description="N-acetyltransferase" evidence="1">
    <location>
        <begin position="1"/>
        <end position="126"/>
    </location>
</feature>
<dbReference type="InterPro" id="IPR000182">
    <property type="entry name" value="GNAT_dom"/>
</dbReference>
<dbReference type="EC" id="2.3.1.-" evidence="2"/>
<keyword evidence="2" id="KW-0012">Acyltransferase</keyword>
<evidence type="ECO:0000313" key="2">
    <source>
        <dbReference type="EMBL" id="MCL6271912.1"/>
    </source>
</evidence>
<reference evidence="2 3" key="1">
    <citation type="submission" date="2022-05" db="EMBL/GenBank/DDBJ databases">
        <authorList>
            <person name="Park J.-S."/>
        </authorList>
    </citation>
    <scope>NUCLEOTIDE SEQUENCE [LARGE SCALE GENOMIC DNA]</scope>
    <source>
        <strain evidence="2 3">2012CJ34-2</strain>
    </source>
</reference>
<name>A0ABT0PMD7_9GAMM</name>
<accession>A0ABT0PMD7</accession>
<comment type="caution">
    <text evidence="2">The sequence shown here is derived from an EMBL/GenBank/DDBJ whole genome shotgun (WGS) entry which is preliminary data.</text>
</comment>
<protein>
    <submittedName>
        <fullName evidence="2">GNAT family N-acetyltransferase</fullName>
        <ecNumber evidence="2">2.3.1.-</ecNumber>
    </submittedName>
</protein>
<dbReference type="Pfam" id="PF13673">
    <property type="entry name" value="Acetyltransf_10"/>
    <property type="match status" value="1"/>
</dbReference>
<dbReference type="SUPFAM" id="SSF55729">
    <property type="entry name" value="Acyl-CoA N-acyltransferases (Nat)"/>
    <property type="match status" value="1"/>
</dbReference>
<dbReference type="Gene3D" id="3.40.630.30">
    <property type="match status" value="1"/>
</dbReference>
<evidence type="ECO:0000313" key="3">
    <source>
        <dbReference type="Proteomes" id="UP001203338"/>
    </source>
</evidence>